<dbReference type="AlphaFoldDB" id="A0A4Y2LGF7"/>
<dbReference type="EMBL" id="BGPR01005813">
    <property type="protein sequence ID" value="GBN13634.1"/>
    <property type="molecule type" value="Genomic_DNA"/>
</dbReference>
<gene>
    <name evidence="1" type="ORF">AVEN_173306_1</name>
</gene>
<organism evidence="1 2">
    <name type="scientific">Araneus ventricosus</name>
    <name type="common">Orbweaver spider</name>
    <name type="synonym">Epeira ventricosa</name>
    <dbReference type="NCBI Taxonomy" id="182803"/>
    <lineage>
        <taxon>Eukaryota</taxon>
        <taxon>Metazoa</taxon>
        <taxon>Ecdysozoa</taxon>
        <taxon>Arthropoda</taxon>
        <taxon>Chelicerata</taxon>
        <taxon>Arachnida</taxon>
        <taxon>Araneae</taxon>
        <taxon>Araneomorphae</taxon>
        <taxon>Entelegynae</taxon>
        <taxon>Araneoidea</taxon>
        <taxon>Araneidae</taxon>
        <taxon>Araneus</taxon>
    </lineage>
</organism>
<evidence type="ECO:0000313" key="2">
    <source>
        <dbReference type="Proteomes" id="UP000499080"/>
    </source>
</evidence>
<name>A0A4Y2LGF7_ARAVE</name>
<dbReference type="Proteomes" id="UP000499080">
    <property type="component" value="Unassembled WGS sequence"/>
</dbReference>
<proteinExistence type="predicted"/>
<sequence length="115" mass="13019">MAARLCSLFSEGRQMWMRKGAQIDLHLPHSATNSFIAHDSTHFHLQPRFEHTSFCHTICTRLNSGKAVCCFSVFFGTQGMDHCSSDVASSVVNSGKVVFRYDNVFSDFVWHLLCE</sequence>
<protein>
    <submittedName>
        <fullName evidence="1">Uncharacterized protein</fullName>
    </submittedName>
</protein>
<comment type="caution">
    <text evidence="1">The sequence shown here is derived from an EMBL/GenBank/DDBJ whole genome shotgun (WGS) entry which is preliminary data.</text>
</comment>
<keyword evidence="2" id="KW-1185">Reference proteome</keyword>
<evidence type="ECO:0000313" key="1">
    <source>
        <dbReference type="EMBL" id="GBN13634.1"/>
    </source>
</evidence>
<accession>A0A4Y2LGF7</accession>
<reference evidence="1 2" key="1">
    <citation type="journal article" date="2019" name="Sci. Rep.">
        <title>Orb-weaving spider Araneus ventricosus genome elucidates the spidroin gene catalogue.</title>
        <authorList>
            <person name="Kono N."/>
            <person name="Nakamura H."/>
            <person name="Ohtoshi R."/>
            <person name="Moran D.A.P."/>
            <person name="Shinohara A."/>
            <person name="Yoshida Y."/>
            <person name="Fujiwara M."/>
            <person name="Mori M."/>
            <person name="Tomita M."/>
            <person name="Arakawa K."/>
        </authorList>
    </citation>
    <scope>NUCLEOTIDE SEQUENCE [LARGE SCALE GENOMIC DNA]</scope>
</reference>